<keyword evidence="2" id="KW-0472">Membrane</keyword>
<feature type="transmembrane region" description="Helical" evidence="2">
    <location>
        <begin position="20"/>
        <end position="44"/>
    </location>
</feature>
<name>A0ABV8G6R9_9ACTN</name>
<dbReference type="EMBL" id="JBHSBI010000007">
    <property type="protein sequence ID" value="MFC4008824.1"/>
    <property type="molecule type" value="Genomic_DNA"/>
</dbReference>
<feature type="compositionally biased region" description="Low complexity" evidence="1">
    <location>
        <begin position="108"/>
        <end position="117"/>
    </location>
</feature>
<reference evidence="4" key="1">
    <citation type="journal article" date="2019" name="Int. J. Syst. Evol. Microbiol.">
        <title>The Global Catalogue of Microorganisms (GCM) 10K type strain sequencing project: providing services to taxonomists for standard genome sequencing and annotation.</title>
        <authorList>
            <consortium name="The Broad Institute Genomics Platform"/>
            <consortium name="The Broad Institute Genome Sequencing Center for Infectious Disease"/>
            <person name="Wu L."/>
            <person name="Ma J."/>
        </authorList>
    </citation>
    <scope>NUCLEOTIDE SEQUENCE [LARGE SCALE GENOMIC DNA]</scope>
    <source>
        <strain evidence="4">TBRC 1276</strain>
    </source>
</reference>
<keyword evidence="4" id="KW-1185">Reference proteome</keyword>
<protein>
    <submittedName>
        <fullName evidence="3">Uncharacterized protein</fullName>
    </submittedName>
</protein>
<sequence length="175" mass="17625">MSGTQRSSPRPGQGERRRRVVMAAGILLGTVMLAGAAGLVGGAFTGRTLDALHWPGGKVPSPLHTAPASGFTSAAVGTLSTSPVPLTKPSPTTSAPPVPTTSAPPPARSFAASPKPSRQTRTPVRTGGVAPQPARSPAVTRPPSSATALPAEVAPSPASRRTRHPHRIPGSNPTP</sequence>
<proteinExistence type="predicted"/>
<feature type="compositionally biased region" description="Pro residues" evidence="1">
    <location>
        <begin position="94"/>
        <end position="107"/>
    </location>
</feature>
<keyword evidence="2" id="KW-0812">Transmembrane</keyword>
<evidence type="ECO:0000313" key="3">
    <source>
        <dbReference type="EMBL" id="MFC4008824.1"/>
    </source>
</evidence>
<comment type="caution">
    <text evidence="3">The sequence shown here is derived from an EMBL/GenBank/DDBJ whole genome shotgun (WGS) entry which is preliminary data.</text>
</comment>
<dbReference type="RefSeq" id="WP_379528887.1">
    <property type="nucleotide sequence ID" value="NZ_JBHSBI010000007.1"/>
</dbReference>
<evidence type="ECO:0000313" key="4">
    <source>
        <dbReference type="Proteomes" id="UP001595851"/>
    </source>
</evidence>
<evidence type="ECO:0000256" key="2">
    <source>
        <dbReference type="SAM" id="Phobius"/>
    </source>
</evidence>
<evidence type="ECO:0000256" key="1">
    <source>
        <dbReference type="SAM" id="MobiDB-lite"/>
    </source>
</evidence>
<gene>
    <name evidence="3" type="ORF">ACFOY2_16455</name>
</gene>
<organism evidence="3 4">
    <name type="scientific">Nonomuraea purpurea</name>
    <dbReference type="NCBI Taxonomy" id="1849276"/>
    <lineage>
        <taxon>Bacteria</taxon>
        <taxon>Bacillati</taxon>
        <taxon>Actinomycetota</taxon>
        <taxon>Actinomycetes</taxon>
        <taxon>Streptosporangiales</taxon>
        <taxon>Streptosporangiaceae</taxon>
        <taxon>Nonomuraea</taxon>
    </lineage>
</organism>
<accession>A0ABV8G6R9</accession>
<dbReference type="Proteomes" id="UP001595851">
    <property type="component" value="Unassembled WGS sequence"/>
</dbReference>
<feature type="region of interest" description="Disordered" evidence="1">
    <location>
        <begin position="63"/>
        <end position="175"/>
    </location>
</feature>
<keyword evidence="2" id="KW-1133">Transmembrane helix</keyword>